<feature type="domain" description="CHRD" evidence="2">
    <location>
        <begin position="55"/>
        <end position="193"/>
    </location>
</feature>
<feature type="signal peptide" evidence="1">
    <location>
        <begin position="1"/>
        <end position="29"/>
    </location>
</feature>
<keyword evidence="1" id="KW-0732">Signal</keyword>
<evidence type="ECO:0000313" key="4">
    <source>
        <dbReference type="Proteomes" id="UP000650467"/>
    </source>
</evidence>
<evidence type="ECO:0000259" key="2">
    <source>
        <dbReference type="Pfam" id="PF07452"/>
    </source>
</evidence>
<dbReference type="OrthoDB" id="531569at2759"/>
<dbReference type="Proteomes" id="UP000650467">
    <property type="component" value="Unassembled WGS sequence"/>
</dbReference>
<dbReference type="Pfam" id="PF07452">
    <property type="entry name" value="CHRD"/>
    <property type="match status" value="1"/>
</dbReference>
<reference evidence="3" key="1">
    <citation type="journal article" date="2020" name="bioRxiv">
        <title>Comparative genomics of Chlamydomonas.</title>
        <authorList>
            <person name="Craig R.J."/>
            <person name="Hasan A.R."/>
            <person name="Ness R.W."/>
            <person name="Keightley P.D."/>
        </authorList>
    </citation>
    <scope>NUCLEOTIDE SEQUENCE</scope>
    <source>
        <strain evidence="3">SAG 7.73</strain>
    </source>
</reference>
<accession>A0A835T4N3</accession>
<evidence type="ECO:0000256" key="1">
    <source>
        <dbReference type="SAM" id="SignalP"/>
    </source>
</evidence>
<name>A0A835T4N3_CHLIN</name>
<protein>
    <recommendedName>
        <fullName evidence="2">CHRD domain-containing protein</fullName>
    </recommendedName>
</protein>
<dbReference type="InterPro" id="IPR010895">
    <property type="entry name" value="CHRD"/>
</dbReference>
<keyword evidence="4" id="KW-1185">Reference proteome</keyword>
<gene>
    <name evidence="3" type="ORF">HXX76_005316</name>
</gene>
<comment type="caution">
    <text evidence="3">The sequence shown here is derived from an EMBL/GenBank/DDBJ whole genome shotgun (WGS) entry which is preliminary data.</text>
</comment>
<organism evidence="3 4">
    <name type="scientific">Chlamydomonas incerta</name>
    <dbReference type="NCBI Taxonomy" id="51695"/>
    <lineage>
        <taxon>Eukaryota</taxon>
        <taxon>Viridiplantae</taxon>
        <taxon>Chlorophyta</taxon>
        <taxon>core chlorophytes</taxon>
        <taxon>Chlorophyceae</taxon>
        <taxon>CS clade</taxon>
        <taxon>Chlamydomonadales</taxon>
        <taxon>Chlamydomonadaceae</taxon>
        <taxon>Chlamydomonas</taxon>
    </lineage>
</organism>
<sequence length="202" mass="21564">MTRHASKLGCAALLALCLSASVCLSGVAAKSSYTKSSKSSKSEYPRAPPGTLLATAELKAASAVTSNPGGITGGKGFTYLMLTKGGPYTSYIKLTGKLRQVTMAHVHWKNATAKNPIRLGLFPSVTAPGTPVLLNPPFSYNKGEVTFERAWNETDIGYWGTNLDTFLALLRNGELYVNVHTVTYPGGEIQGTLKCKSPCRFQ</sequence>
<evidence type="ECO:0000313" key="3">
    <source>
        <dbReference type="EMBL" id="KAG2438774.1"/>
    </source>
</evidence>
<feature type="chain" id="PRO_5032891868" description="CHRD domain-containing protein" evidence="1">
    <location>
        <begin position="30"/>
        <end position="202"/>
    </location>
</feature>
<dbReference type="EMBL" id="JAEHOC010000009">
    <property type="protein sequence ID" value="KAG2438774.1"/>
    <property type="molecule type" value="Genomic_DNA"/>
</dbReference>
<proteinExistence type="predicted"/>
<dbReference type="AlphaFoldDB" id="A0A835T4N3"/>